<organism evidence="2 3">
    <name type="scientific">Alistipes onderdonkii</name>
    <dbReference type="NCBI Taxonomy" id="328813"/>
    <lineage>
        <taxon>Bacteria</taxon>
        <taxon>Pseudomonadati</taxon>
        <taxon>Bacteroidota</taxon>
        <taxon>Bacteroidia</taxon>
        <taxon>Bacteroidales</taxon>
        <taxon>Rikenellaceae</taxon>
        <taxon>Alistipes</taxon>
    </lineage>
</organism>
<feature type="signal peptide" evidence="1">
    <location>
        <begin position="1"/>
        <end position="26"/>
    </location>
</feature>
<dbReference type="EMBL" id="NFHB01000007">
    <property type="protein sequence ID" value="OUN02692.1"/>
    <property type="molecule type" value="Genomic_DNA"/>
</dbReference>
<sequence>MLRGKITYRLLASLIAALSVCTTLSAQSTRVRGRVTDAASGAPMQFVSVVFPGTTTGITTDEEGIYTLETRDTVGRVQASMVGYATQTKPLTRGGFNQVDFALEAVEFGIGSVVITPGENPAHPILKGVVRRKPQNNPDEYERYHCATYTKMELDLTNVKPRFRNKRLQRNFGFIFEYIDTSALTGQAYLPAMISETTADFYHSKRNPSLSREIIRANRVSGVEDSFAIAQFTGQMHGNVNFYANFIDIFNVRFASPLSDGGLFYYDYFLVDSMQVDGRKTYKIRFHPKRLTSPVLDGEVNIDSASYALQSASARMPKGVNVNWIKHLRLENENRIVRDSTWFRSRDRVSAEFSVTTADSSKLTSFIGTREVVYTDVRIGEPIPAEVIRMDNNVVIGDQGQESSKDEAFWESVRPYRLSDKEKGIYSMVDSVQNVPLYRNIYTLINTVIVGYWNTKYIGIGPYYKLASFNKLEGFRMQPGFRTTTAVSRRIRLSGYAAYGTRDGMFKGGGSVELAFNRRLTRKLTVSGRHDVMQLGAGQNALTESNILSSLLSRGDSRLSMVNRGEAAYEHEWRHGISNFLGARIQKIYGNRYVPLVRPDGTVMNSVSDAAVHVGMRISKNESIYRMPFDKQYMGTKYPVLTLGFTAGIPRVLSGSYEYYRLEGGIHYKPELPPLGYSDITVQGGKIFGKVPYPLLKLHEGNGTYFYDPMAFSCMNFYEFASDTWVALFFEHHFNGILLGRIPLIKKLKWREVLVCKGVWGTLSKENDGSLAATQAPLLFPPGMTSVSDPYVEVGFGVENIFRLLRVDFIWRVTHRDPKPGQEIQNFAVNLGIKLKF</sequence>
<dbReference type="eggNOG" id="COG4775">
    <property type="taxonomic scope" value="Bacteria"/>
</dbReference>
<dbReference type="InterPro" id="IPR043741">
    <property type="entry name" value="DUF5686"/>
</dbReference>
<evidence type="ECO:0000313" key="3">
    <source>
        <dbReference type="Proteomes" id="UP000195772"/>
    </source>
</evidence>
<feature type="chain" id="PRO_5012711755" description="Collagen-binding protein" evidence="1">
    <location>
        <begin position="27"/>
        <end position="837"/>
    </location>
</feature>
<proteinExistence type="predicted"/>
<accession>A0A1Y3QSP7</accession>
<protein>
    <recommendedName>
        <fullName evidence="4">Collagen-binding protein</fullName>
    </recommendedName>
</protein>
<reference evidence="3" key="1">
    <citation type="submission" date="2017-04" db="EMBL/GenBank/DDBJ databases">
        <title>Function of individual gut microbiota members based on whole genome sequencing of pure cultures obtained from chicken caecum.</title>
        <authorList>
            <person name="Medvecky M."/>
            <person name="Cejkova D."/>
            <person name="Polansky O."/>
            <person name="Karasova D."/>
            <person name="Kubasova T."/>
            <person name="Cizek A."/>
            <person name="Rychlik I."/>
        </authorList>
    </citation>
    <scope>NUCLEOTIDE SEQUENCE [LARGE SCALE GENOMIC DNA]</scope>
    <source>
        <strain evidence="3">An90</strain>
    </source>
</reference>
<dbReference type="OrthoDB" id="983143at2"/>
<dbReference type="Gene3D" id="2.60.40.1120">
    <property type="entry name" value="Carboxypeptidase-like, regulatory domain"/>
    <property type="match status" value="1"/>
</dbReference>
<evidence type="ECO:0000313" key="2">
    <source>
        <dbReference type="EMBL" id="OUN02692.1"/>
    </source>
</evidence>
<name>A0A1Y3QSP7_9BACT</name>
<keyword evidence="1" id="KW-0732">Signal</keyword>
<gene>
    <name evidence="2" type="ORF">B5G41_11530</name>
</gene>
<evidence type="ECO:0008006" key="4">
    <source>
        <dbReference type="Google" id="ProtNLM"/>
    </source>
</evidence>
<evidence type="ECO:0000256" key="1">
    <source>
        <dbReference type="SAM" id="SignalP"/>
    </source>
</evidence>
<dbReference type="Pfam" id="PF18939">
    <property type="entry name" value="DUF5686"/>
    <property type="match status" value="1"/>
</dbReference>
<dbReference type="InterPro" id="IPR008969">
    <property type="entry name" value="CarboxyPept-like_regulatory"/>
</dbReference>
<dbReference type="Proteomes" id="UP000195772">
    <property type="component" value="Unassembled WGS sequence"/>
</dbReference>
<dbReference type="RefSeq" id="WP_087403073.1">
    <property type="nucleotide sequence ID" value="NZ_JADMRE010000008.1"/>
</dbReference>
<comment type="caution">
    <text evidence="2">The sequence shown here is derived from an EMBL/GenBank/DDBJ whole genome shotgun (WGS) entry which is preliminary data.</text>
</comment>
<dbReference type="AlphaFoldDB" id="A0A1Y3QSP7"/>
<dbReference type="Pfam" id="PF13715">
    <property type="entry name" value="CarbopepD_reg_2"/>
    <property type="match status" value="1"/>
</dbReference>
<dbReference type="SUPFAM" id="SSF49464">
    <property type="entry name" value="Carboxypeptidase regulatory domain-like"/>
    <property type="match status" value="1"/>
</dbReference>